<evidence type="ECO:0000256" key="9">
    <source>
        <dbReference type="PROSITE-ProRule" id="PRU00808"/>
    </source>
</evidence>
<dbReference type="InterPro" id="IPR023332">
    <property type="entry name" value="Proteasome_alpha-type"/>
</dbReference>
<dbReference type="InterPro" id="IPR029055">
    <property type="entry name" value="Ntn_hydrolases_N"/>
</dbReference>
<evidence type="ECO:0000256" key="6">
    <source>
        <dbReference type="ARBA" id="ARBA00023180"/>
    </source>
</evidence>
<evidence type="ECO:0000313" key="12">
    <source>
        <dbReference type="EMBL" id="KAK2158595.1"/>
    </source>
</evidence>
<evidence type="ECO:0000256" key="1">
    <source>
        <dbReference type="ARBA" id="ARBA00003876"/>
    </source>
</evidence>
<dbReference type="GO" id="GO:0019773">
    <property type="term" value="C:proteasome core complex, alpha-subunit complex"/>
    <property type="evidence" value="ECO:0007669"/>
    <property type="project" value="UniProtKB-UniRule"/>
</dbReference>
<dbReference type="NCBIfam" id="NF003075">
    <property type="entry name" value="PRK03996.1"/>
    <property type="match status" value="1"/>
</dbReference>
<keyword evidence="4 9" id="KW-0647">Proteasome</keyword>
<evidence type="ECO:0000256" key="4">
    <source>
        <dbReference type="ARBA" id="ARBA00022942"/>
    </source>
</evidence>
<sequence>MARGSSAGFDRHITIFSPEGRLYQVEYAFKAINHGGLTSIAIRGKDCAVVVTQKKVPDKLIDPFSVTHLFSITENIGCVMTGMLADSRSQVQRARYEAANWKYKYGYEIPVDMLCKRVADISQVYTQSAEMRPLGCSMMLVGYDEEQGPLVYKADPAGYYCGYKAAAVGVKQIEANSFLEKKIKKRQDYTFNETVELGITCLSSVLSADFKPSEMEVGIVTKDNPKFVKLTEQEIDVHLTNIAERD</sequence>
<name>A0AAD9JUQ9_9ANNE</name>
<keyword evidence="2 10" id="KW-0963">Cytoplasm</keyword>
<evidence type="ECO:0000256" key="10">
    <source>
        <dbReference type="RuleBase" id="RU000551"/>
    </source>
</evidence>
<comment type="caution">
    <text evidence="12">The sequence shown here is derived from an EMBL/GenBank/DDBJ whole genome shotgun (WGS) entry which is preliminary data.</text>
</comment>
<keyword evidence="5" id="KW-0007">Acetylation</keyword>
<comment type="similarity">
    <text evidence="9 10">Belongs to the peptidase T1A family.</text>
</comment>
<keyword evidence="6" id="KW-0325">Glycoprotein</keyword>
<keyword evidence="3" id="KW-0597">Phosphoprotein</keyword>
<evidence type="ECO:0000256" key="2">
    <source>
        <dbReference type="ARBA" id="ARBA00022490"/>
    </source>
</evidence>
<feature type="domain" description="Proteasome alpha-type subunits" evidence="11">
    <location>
        <begin position="9"/>
        <end position="31"/>
    </location>
</feature>
<accession>A0AAD9JUQ9</accession>
<keyword evidence="13" id="KW-1185">Reference proteome</keyword>
<dbReference type="CDD" id="cd03754">
    <property type="entry name" value="proteasome_alpha_type_6"/>
    <property type="match status" value="1"/>
</dbReference>
<comment type="subcellular location">
    <subcellularLocation>
        <location evidence="10">Cytoplasm</location>
    </subcellularLocation>
    <subcellularLocation>
        <location evidence="10">Nucleus</location>
    </subcellularLocation>
</comment>
<protein>
    <recommendedName>
        <fullName evidence="10">Proteasome subunit alpha type</fullName>
    </recommendedName>
</protein>
<reference evidence="12" key="1">
    <citation type="journal article" date="2023" name="Mol. Biol. Evol.">
        <title>Third-Generation Sequencing Reveals the Adaptive Role of the Epigenome in Three Deep-Sea Polychaetes.</title>
        <authorList>
            <person name="Perez M."/>
            <person name="Aroh O."/>
            <person name="Sun Y."/>
            <person name="Lan Y."/>
            <person name="Juniper S.K."/>
            <person name="Young C.R."/>
            <person name="Angers B."/>
            <person name="Qian P.Y."/>
        </authorList>
    </citation>
    <scope>NUCLEOTIDE SEQUENCE</scope>
    <source>
        <strain evidence="12">P08H-3</strain>
    </source>
</reference>
<dbReference type="Gene3D" id="3.60.20.10">
    <property type="entry name" value="Glutamine Phosphoribosylpyrophosphate, subunit 1, domain 1"/>
    <property type="match status" value="1"/>
</dbReference>
<gene>
    <name evidence="12" type="ORF">LSH36_167g10000</name>
</gene>
<keyword evidence="7 10" id="KW-0539">Nucleus</keyword>
<dbReference type="Pfam" id="PF10584">
    <property type="entry name" value="Proteasome_A_N"/>
    <property type="match status" value="1"/>
</dbReference>
<evidence type="ECO:0000256" key="7">
    <source>
        <dbReference type="ARBA" id="ARBA00023242"/>
    </source>
</evidence>
<dbReference type="PROSITE" id="PS00388">
    <property type="entry name" value="PROTEASOME_ALPHA_1"/>
    <property type="match status" value="1"/>
</dbReference>
<dbReference type="FunFam" id="3.60.20.10:FF:000020">
    <property type="entry name" value="Proteasome subunit alpha type"/>
    <property type="match status" value="1"/>
</dbReference>
<dbReference type="InterPro" id="IPR000426">
    <property type="entry name" value="Proteasome_asu_N"/>
</dbReference>
<evidence type="ECO:0000256" key="5">
    <source>
        <dbReference type="ARBA" id="ARBA00022990"/>
    </source>
</evidence>
<dbReference type="EMBL" id="JAODUP010000167">
    <property type="protein sequence ID" value="KAK2158595.1"/>
    <property type="molecule type" value="Genomic_DNA"/>
</dbReference>
<dbReference type="SMART" id="SM00948">
    <property type="entry name" value="Proteasome_A_N"/>
    <property type="match status" value="1"/>
</dbReference>
<comment type="function">
    <text evidence="1">Component of the 20S core proteasome complex involved in the proteolytic degradation of most intracellular proteins. This complex plays numerous essential roles within the cell by associating with different regulatory particles. Associated with two 19S regulatory particles, forms the 26S proteasome and thus participates in the ATP-dependent degradation of ubiquitinated proteins. The 26S proteasome plays a key role in the maintenance of protein homeostasis by removing misfolded or damaged proteins that could impair cellular functions, and by removing proteins whose functions are no longer required. Associated with the PA200 or PA28, the 20S proteasome mediates ubiquitin-independent protein degradation. This type of proteolysis is required in several pathways including spermatogenesis (20S-PA200 complex) or generation of a subset of MHC class I-presented antigenic peptides (20S-PA28 complex).</text>
</comment>
<comment type="subunit">
    <text evidence="8">The 26S proteasome consists of a 20S proteasome core and two 19S regulatory subunits. The 20S proteasome core is a barrel-shaped complex made of 28 subunits that are arranged in four stacked rings. The two outer rings are each formed by seven alpha subunits, and the two inner rings are formed by seven beta subunits. The proteolytic activity is exerted by three beta-subunits PSMB5, PSMB6 and PSMB7. Interacts with ALKBH4.</text>
</comment>
<dbReference type="InterPro" id="IPR001353">
    <property type="entry name" value="Proteasome_sua/b"/>
</dbReference>
<dbReference type="AlphaFoldDB" id="A0AAD9JUQ9"/>
<dbReference type="PANTHER" id="PTHR11599">
    <property type="entry name" value="PROTEASOME SUBUNIT ALPHA/BETA"/>
    <property type="match status" value="1"/>
</dbReference>
<dbReference type="SUPFAM" id="SSF56235">
    <property type="entry name" value="N-terminal nucleophile aminohydrolases (Ntn hydrolases)"/>
    <property type="match status" value="1"/>
</dbReference>
<proteinExistence type="inferred from homology"/>
<evidence type="ECO:0000313" key="13">
    <source>
        <dbReference type="Proteomes" id="UP001208570"/>
    </source>
</evidence>
<dbReference type="GO" id="GO:0006511">
    <property type="term" value="P:ubiquitin-dependent protein catabolic process"/>
    <property type="evidence" value="ECO:0007669"/>
    <property type="project" value="InterPro"/>
</dbReference>
<evidence type="ECO:0000256" key="3">
    <source>
        <dbReference type="ARBA" id="ARBA00022553"/>
    </source>
</evidence>
<dbReference type="GO" id="GO:0005737">
    <property type="term" value="C:cytoplasm"/>
    <property type="evidence" value="ECO:0007669"/>
    <property type="project" value="UniProtKB-SubCell"/>
</dbReference>
<dbReference type="InterPro" id="IPR050115">
    <property type="entry name" value="Proteasome_alpha"/>
</dbReference>
<evidence type="ECO:0000259" key="11">
    <source>
        <dbReference type="PROSITE" id="PS00388"/>
    </source>
</evidence>
<dbReference type="PROSITE" id="PS51475">
    <property type="entry name" value="PROTEASOME_ALPHA_2"/>
    <property type="match status" value="1"/>
</dbReference>
<evidence type="ECO:0000256" key="8">
    <source>
        <dbReference type="ARBA" id="ARBA00062366"/>
    </source>
</evidence>
<dbReference type="GO" id="GO:0005634">
    <property type="term" value="C:nucleus"/>
    <property type="evidence" value="ECO:0007669"/>
    <property type="project" value="UniProtKB-SubCell"/>
</dbReference>
<dbReference type="Pfam" id="PF00227">
    <property type="entry name" value="Proteasome"/>
    <property type="match status" value="1"/>
</dbReference>
<dbReference type="Proteomes" id="UP001208570">
    <property type="component" value="Unassembled WGS sequence"/>
</dbReference>
<organism evidence="12 13">
    <name type="scientific">Paralvinella palmiformis</name>
    <dbReference type="NCBI Taxonomy" id="53620"/>
    <lineage>
        <taxon>Eukaryota</taxon>
        <taxon>Metazoa</taxon>
        <taxon>Spiralia</taxon>
        <taxon>Lophotrochozoa</taxon>
        <taxon>Annelida</taxon>
        <taxon>Polychaeta</taxon>
        <taxon>Sedentaria</taxon>
        <taxon>Canalipalpata</taxon>
        <taxon>Terebellida</taxon>
        <taxon>Terebelliformia</taxon>
        <taxon>Alvinellidae</taxon>
        <taxon>Paralvinella</taxon>
    </lineage>
</organism>
<dbReference type="InterPro" id="IPR034642">
    <property type="entry name" value="Proteasome_subunit_alpha6"/>
</dbReference>